<organism evidence="1 2">
    <name type="scientific">Gigaspora margarita</name>
    <dbReference type="NCBI Taxonomy" id="4874"/>
    <lineage>
        <taxon>Eukaryota</taxon>
        <taxon>Fungi</taxon>
        <taxon>Fungi incertae sedis</taxon>
        <taxon>Mucoromycota</taxon>
        <taxon>Glomeromycotina</taxon>
        <taxon>Glomeromycetes</taxon>
        <taxon>Diversisporales</taxon>
        <taxon>Gigasporaceae</taxon>
        <taxon>Gigaspora</taxon>
    </lineage>
</organism>
<dbReference type="Proteomes" id="UP000789901">
    <property type="component" value="Unassembled WGS sequence"/>
</dbReference>
<sequence>MIIKSFKKYGISSKLDRTEDDLLYSLDKENSKVDNNKDLLEIVEKD</sequence>
<dbReference type="EMBL" id="CAJVQB010073918">
    <property type="protein sequence ID" value="CAG8843895.1"/>
    <property type="molecule type" value="Genomic_DNA"/>
</dbReference>
<feature type="non-terminal residue" evidence="1">
    <location>
        <position position="46"/>
    </location>
</feature>
<proteinExistence type="predicted"/>
<reference evidence="1 2" key="1">
    <citation type="submission" date="2021-06" db="EMBL/GenBank/DDBJ databases">
        <authorList>
            <person name="Kallberg Y."/>
            <person name="Tangrot J."/>
            <person name="Rosling A."/>
        </authorList>
    </citation>
    <scope>NUCLEOTIDE SEQUENCE [LARGE SCALE GENOMIC DNA]</scope>
    <source>
        <strain evidence="1 2">120-4 pot B 10/14</strain>
    </source>
</reference>
<evidence type="ECO:0000313" key="1">
    <source>
        <dbReference type="EMBL" id="CAG8843895.1"/>
    </source>
</evidence>
<comment type="caution">
    <text evidence="1">The sequence shown here is derived from an EMBL/GenBank/DDBJ whole genome shotgun (WGS) entry which is preliminary data.</text>
</comment>
<evidence type="ECO:0000313" key="2">
    <source>
        <dbReference type="Proteomes" id="UP000789901"/>
    </source>
</evidence>
<gene>
    <name evidence="1" type="ORF">GMARGA_LOCUS36787</name>
</gene>
<keyword evidence="2" id="KW-1185">Reference proteome</keyword>
<accession>A0ABN7WYN6</accession>
<name>A0ABN7WYN6_GIGMA</name>
<protein>
    <submittedName>
        <fullName evidence="1">14644_t:CDS:1</fullName>
    </submittedName>
</protein>